<dbReference type="Proteomes" id="UP001163603">
    <property type="component" value="Chromosome 15"/>
</dbReference>
<comment type="caution">
    <text evidence="1">The sequence shown here is derived from an EMBL/GenBank/DDBJ whole genome shotgun (WGS) entry which is preliminary data.</text>
</comment>
<organism evidence="1 2">
    <name type="scientific">Pistacia integerrima</name>
    <dbReference type="NCBI Taxonomy" id="434235"/>
    <lineage>
        <taxon>Eukaryota</taxon>
        <taxon>Viridiplantae</taxon>
        <taxon>Streptophyta</taxon>
        <taxon>Embryophyta</taxon>
        <taxon>Tracheophyta</taxon>
        <taxon>Spermatophyta</taxon>
        <taxon>Magnoliopsida</taxon>
        <taxon>eudicotyledons</taxon>
        <taxon>Gunneridae</taxon>
        <taxon>Pentapetalae</taxon>
        <taxon>rosids</taxon>
        <taxon>malvids</taxon>
        <taxon>Sapindales</taxon>
        <taxon>Anacardiaceae</taxon>
        <taxon>Pistacia</taxon>
    </lineage>
</organism>
<keyword evidence="2" id="KW-1185">Reference proteome</keyword>
<evidence type="ECO:0000313" key="2">
    <source>
        <dbReference type="Proteomes" id="UP001163603"/>
    </source>
</evidence>
<protein>
    <submittedName>
        <fullName evidence="1">Uncharacterized protein</fullName>
    </submittedName>
</protein>
<evidence type="ECO:0000313" key="1">
    <source>
        <dbReference type="EMBL" id="KAJ0007875.1"/>
    </source>
</evidence>
<proteinExistence type="predicted"/>
<dbReference type="EMBL" id="CM047750">
    <property type="protein sequence ID" value="KAJ0007875.1"/>
    <property type="molecule type" value="Genomic_DNA"/>
</dbReference>
<name>A0ACC0X0J1_9ROSI</name>
<sequence length="276" mass="30444">MREGAGLMDTGRGDRAGVGAGATRIQELCCGLDKDMGNGPYMNDSGEFLGQAGAANDSGKFLGQVDADEQVLWVGNDELFRGMGHGYSRIGPCCCKNGSRKWNSTKRLRRLIPVWVKLFDVPLEFWSPDGLSYIASGVGKPLGMDKITEDTCRIRMPNEVNDESKIMGVRVDYQWRPSQCERCCEFGHGDTSCARLPRIEDKGTRTGKTKITVVENDGFQIVNRKGKGKMPRRSQSGYESQYPARGGGHPKEGKLGSFARRPKVVVYPKKSSLDQH</sequence>
<accession>A0ACC0X0J1</accession>
<reference evidence="2" key="1">
    <citation type="journal article" date="2023" name="G3 (Bethesda)">
        <title>Genome assembly and association tests identify interacting loci associated with vigor, precocity, and sex in interspecific pistachio rootstocks.</title>
        <authorList>
            <person name="Palmer W."/>
            <person name="Jacygrad E."/>
            <person name="Sagayaradj S."/>
            <person name="Cavanaugh K."/>
            <person name="Han R."/>
            <person name="Bertier L."/>
            <person name="Beede B."/>
            <person name="Kafkas S."/>
            <person name="Golino D."/>
            <person name="Preece J."/>
            <person name="Michelmore R."/>
        </authorList>
    </citation>
    <scope>NUCLEOTIDE SEQUENCE [LARGE SCALE GENOMIC DNA]</scope>
</reference>
<gene>
    <name evidence="1" type="ORF">Pint_29784</name>
</gene>